<organism evidence="4 5">
    <name type="scientific">Fibroporia radiculosa</name>
    <dbReference type="NCBI Taxonomy" id="599839"/>
    <lineage>
        <taxon>Eukaryota</taxon>
        <taxon>Fungi</taxon>
        <taxon>Dikarya</taxon>
        <taxon>Basidiomycota</taxon>
        <taxon>Agaricomycotina</taxon>
        <taxon>Agaricomycetes</taxon>
        <taxon>Polyporales</taxon>
        <taxon>Fibroporiaceae</taxon>
        <taxon>Fibroporia</taxon>
    </lineage>
</organism>
<proteinExistence type="predicted"/>
<dbReference type="AlphaFoldDB" id="J4GD19"/>
<protein>
    <recommendedName>
        <fullName evidence="3">DDE Tnp4 domain-containing protein</fullName>
    </recommendedName>
</protein>
<accession>J4GD19</accession>
<reference evidence="4 5" key="1">
    <citation type="journal article" date="2012" name="Appl. Environ. Microbiol.">
        <title>Short-read sequencing for genomic analysis of the brown rot fungus Fibroporia radiculosa.</title>
        <authorList>
            <person name="Tang J.D."/>
            <person name="Perkins A.D."/>
            <person name="Sonstegard T.S."/>
            <person name="Schroeder S.G."/>
            <person name="Burgess S.C."/>
            <person name="Diehl S.V."/>
        </authorList>
    </citation>
    <scope>NUCLEOTIDE SEQUENCE [LARGE SCALE GENOMIC DNA]</scope>
    <source>
        <strain evidence="4 5">TFFH 294</strain>
    </source>
</reference>
<dbReference type="Pfam" id="PF13359">
    <property type="entry name" value="DDE_Tnp_4"/>
    <property type="match status" value="1"/>
</dbReference>
<dbReference type="GO" id="GO:0046872">
    <property type="term" value="F:metal ion binding"/>
    <property type="evidence" value="ECO:0007669"/>
    <property type="project" value="UniProtKB-KW"/>
</dbReference>
<dbReference type="STRING" id="599839.J4GD19"/>
<dbReference type="OrthoDB" id="2801377at2759"/>
<evidence type="ECO:0000259" key="3">
    <source>
        <dbReference type="Pfam" id="PF13359"/>
    </source>
</evidence>
<sequence length="192" mass="21832">MDFLNQEEIEAAKKYVEELTQCKSWRDGFLVADGTAINLAEKPGLFDELFYGKDKTYAINLQAVVNVKTLQIVDYAVGPPGSVHDATAFKETWLSDSHNSLLSPDEWIWADSAYTLAHWVLTPFKRPPGGSLTPEQKRFNLWLSKIRIAVEHAIGLLKGCLESLKELRIRISNEDNCKWANRWIQSCIVVHK</sequence>
<name>J4GD19_9APHY</name>
<dbReference type="Proteomes" id="UP000006352">
    <property type="component" value="Unassembled WGS sequence"/>
</dbReference>
<dbReference type="EMBL" id="HE797168">
    <property type="protein sequence ID" value="CCM04783.1"/>
    <property type="molecule type" value="Genomic_DNA"/>
</dbReference>
<evidence type="ECO:0000256" key="2">
    <source>
        <dbReference type="ARBA" id="ARBA00022723"/>
    </source>
</evidence>
<dbReference type="InParanoid" id="J4GD19"/>
<feature type="domain" description="DDE Tnp4" evidence="3">
    <location>
        <begin position="33"/>
        <end position="191"/>
    </location>
</feature>
<dbReference type="HOGENOM" id="CLU_018552_1_1_1"/>
<comment type="cofactor">
    <cofactor evidence="1">
        <name>a divalent metal cation</name>
        <dbReference type="ChEBI" id="CHEBI:60240"/>
    </cofactor>
</comment>
<dbReference type="InterPro" id="IPR027806">
    <property type="entry name" value="HARBI1_dom"/>
</dbReference>
<evidence type="ECO:0000313" key="5">
    <source>
        <dbReference type="Proteomes" id="UP000006352"/>
    </source>
</evidence>
<gene>
    <name evidence="4" type="ORF">FIBRA_06974</name>
</gene>
<keyword evidence="2" id="KW-0479">Metal-binding</keyword>
<dbReference type="RefSeq" id="XP_012184066.1">
    <property type="nucleotide sequence ID" value="XM_012328676.1"/>
</dbReference>
<evidence type="ECO:0000313" key="4">
    <source>
        <dbReference type="EMBL" id="CCM04783.1"/>
    </source>
</evidence>
<dbReference type="GeneID" id="24099694"/>
<keyword evidence="5" id="KW-1185">Reference proteome</keyword>
<evidence type="ECO:0000256" key="1">
    <source>
        <dbReference type="ARBA" id="ARBA00001968"/>
    </source>
</evidence>